<evidence type="ECO:0000313" key="1">
    <source>
        <dbReference type="EMBL" id="MBO0937763.1"/>
    </source>
</evidence>
<organism evidence="1 2">
    <name type="scientific">Fibrella rubiginis</name>
    <dbReference type="NCBI Taxonomy" id="2817060"/>
    <lineage>
        <taxon>Bacteria</taxon>
        <taxon>Pseudomonadati</taxon>
        <taxon>Bacteroidota</taxon>
        <taxon>Cytophagia</taxon>
        <taxon>Cytophagales</taxon>
        <taxon>Spirosomataceae</taxon>
        <taxon>Fibrella</taxon>
    </lineage>
</organism>
<comment type="caution">
    <text evidence="1">The sequence shown here is derived from an EMBL/GenBank/DDBJ whole genome shotgun (WGS) entry which is preliminary data.</text>
</comment>
<accession>A0A939K5H3</accession>
<protein>
    <submittedName>
        <fullName evidence="1">Uncharacterized protein</fullName>
    </submittedName>
</protein>
<reference evidence="1" key="1">
    <citation type="submission" date="2021-03" db="EMBL/GenBank/DDBJ databases">
        <title>Fibrella sp. HMF5335 genome sequencing and assembly.</title>
        <authorList>
            <person name="Kang H."/>
            <person name="Kim H."/>
            <person name="Bae S."/>
            <person name="Joh K."/>
        </authorList>
    </citation>
    <scope>NUCLEOTIDE SEQUENCE</scope>
    <source>
        <strain evidence="1">HMF5335</strain>
    </source>
</reference>
<dbReference type="AlphaFoldDB" id="A0A939K5H3"/>
<dbReference type="RefSeq" id="WP_207365311.1">
    <property type="nucleotide sequence ID" value="NZ_JAFMYV010000007.1"/>
</dbReference>
<dbReference type="Proteomes" id="UP000664034">
    <property type="component" value="Unassembled WGS sequence"/>
</dbReference>
<keyword evidence="2" id="KW-1185">Reference proteome</keyword>
<evidence type="ECO:0000313" key="2">
    <source>
        <dbReference type="Proteomes" id="UP000664034"/>
    </source>
</evidence>
<dbReference type="EMBL" id="JAFMYV010000007">
    <property type="protein sequence ID" value="MBO0937763.1"/>
    <property type="molecule type" value="Genomic_DNA"/>
</dbReference>
<name>A0A939K5H3_9BACT</name>
<gene>
    <name evidence="1" type="ORF">J2I47_14485</name>
</gene>
<proteinExistence type="predicted"/>
<sequence>MENPFKQIEPDANCPPHLREQIVSEIDMIRNALTVVELYTGDLFGALSALLSDSSETPPTNS</sequence>